<evidence type="ECO:0000313" key="5">
    <source>
        <dbReference type="EMBL" id="KEQ44096.1"/>
    </source>
</evidence>
<protein>
    <submittedName>
        <fullName evidence="5">Bacterial extracellular solute-binding s, 3 family protein</fullName>
    </submittedName>
</protein>
<name>A0A081QMC3_STRMT</name>
<dbReference type="GO" id="GO:0015276">
    <property type="term" value="F:ligand-gated monoatomic ion channel activity"/>
    <property type="evidence" value="ECO:0007669"/>
    <property type="project" value="InterPro"/>
</dbReference>
<dbReference type="Gene3D" id="3.40.190.10">
    <property type="entry name" value="Periplasmic binding protein-like II"/>
    <property type="match status" value="2"/>
</dbReference>
<evidence type="ECO:0000259" key="4">
    <source>
        <dbReference type="SMART" id="SM00079"/>
    </source>
</evidence>
<dbReference type="PANTHER" id="PTHR35936">
    <property type="entry name" value="MEMBRANE-BOUND LYTIC MUREIN TRANSGLYCOSYLASE F"/>
    <property type="match status" value="1"/>
</dbReference>
<dbReference type="Proteomes" id="UP000028022">
    <property type="component" value="Unassembled WGS sequence"/>
</dbReference>
<proteinExistence type="predicted"/>
<dbReference type="PANTHER" id="PTHR35936:SF17">
    <property type="entry name" value="ARGININE-BINDING EXTRACELLULAR PROTEIN ARTP"/>
    <property type="match status" value="1"/>
</dbReference>
<comment type="caution">
    <text evidence="5">The sequence shown here is derived from an EMBL/GenBank/DDBJ whole genome shotgun (WGS) entry which is preliminary data.</text>
</comment>
<evidence type="ECO:0000256" key="1">
    <source>
        <dbReference type="ARBA" id="ARBA00022729"/>
    </source>
</evidence>
<feature type="chain" id="PRO_5038938052" evidence="2">
    <location>
        <begin position="30"/>
        <end position="268"/>
    </location>
</feature>
<dbReference type="AlphaFoldDB" id="A0A081QMC3"/>
<accession>A0A081QMC3</accession>
<dbReference type="SMART" id="SM00079">
    <property type="entry name" value="PBPe"/>
    <property type="match status" value="1"/>
</dbReference>
<gene>
    <name evidence="5" type="ORF">SK608_1926</name>
</gene>
<sequence>MNKMKKVLMTMFGLVMLPLLFACSNNQSAGMEAIKSKGKLVVALNPDFAPFEYQKVVDGKNQIVGSDIELAKAIATELGVELELSPMSFDNVLASVQSGKADLAISGVSKTDERSKVFDFSTPYYTSKNKLIVKKSDLATYQSVNDLAQKKVGAQKGSIQETMAKDLLQNSSLVSLPKNGNLITDLKSGQVDAVIFEEPVAKGFVENNPDLAIADLNFEKEQDDSYAVAMKKDSKELKEAVDKTIQKLKESGELDKLIEDAFKASIEK</sequence>
<feature type="domain" description="Solute-binding protein family 3/N-terminal" evidence="3">
    <location>
        <begin position="39"/>
        <end position="265"/>
    </location>
</feature>
<evidence type="ECO:0000259" key="3">
    <source>
        <dbReference type="SMART" id="SM00062"/>
    </source>
</evidence>
<evidence type="ECO:0000256" key="2">
    <source>
        <dbReference type="SAM" id="SignalP"/>
    </source>
</evidence>
<feature type="domain" description="Ionotropic glutamate receptor C-terminal" evidence="4">
    <location>
        <begin position="39"/>
        <end position="264"/>
    </location>
</feature>
<dbReference type="EMBL" id="JPFZ01000013">
    <property type="protein sequence ID" value="KEQ44096.1"/>
    <property type="molecule type" value="Genomic_DNA"/>
</dbReference>
<dbReference type="Pfam" id="PF00497">
    <property type="entry name" value="SBP_bac_3"/>
    <property type="match status" value="1"/>
</dbReference>
<dbReference type="SMART" id="SM00062">
    <property type="entry name" value="PBPb"/>
    <property type="match status" value="1"/>
</dbReference>
<dbReference type="GO" id="GO:0016020">
    <property type="term" value="C:membrane"/>
    <property type="evidence" value="ECO:0007669"/>
    <property type="project" value="InterPro"/>
</dbReference>
<dbReference type="PROSITE" id="PS51257">
    <property type="entry name" value="PROKAR_LIPOPROTEIN"/>
    <property type="match status" value="1"/>
</dbReference>
<organism evidence="5 6">
    <name type="scientific">Streptococcus mitis</name>
    <dbReference type="NCBI Taxonomy" id="28037"/>
    <lineage>
        <taxon>Bacteria</taxon>
        <taxon>Bacillati</taxon>
        <taxon>Bacillota</taxon>
        <taxon>Bacilli</taxon>
        <taxon>Lactobacillales</taxon>
        <taxon>Streptococcaceae</taxon>
        <taxon>Streptococcus</taxon>
        <taxon>Streptococcus mitis group</taxon>
    </lineage>
</organism>
<dbReference type="SUPFAM" id="SSF53850">
    <property type="entry name" value="Periplasmic binding protein-like II"/>
    <property type="match status" value="1"/>
</dbReference>
<keyword evidence="1 2" id="KW-0732">Signal</keyword>
<dbReference type="InterPro" id="IPR001638">
    <property type="entry name" value="Solute-binding_3/MltF_N"/>
</dbReference>
<evidence type="ECO:0000313" key="6">
    <source>
        <dbReference type="Proteomes" id="UP000028022"/>
    </source>
</evidence>
<dbReference type="InterPro" id="IPR001320">
    <property type="entry name" value="Iontro_rcpt_C"/>
</dbReference>
<dbReference type="CDD" id="cd13620">
    <property type="entry name" value="PBP2_GltS"/>
    <property type="match status" value="1"/>
</dbReference>
<reference evidence="5 6" key="1">
    <citation type="submission" date="2014-05" db="EMBL/GenBank/DDBJ databases">
        <authorList>
            <person name="Daugherty S.C."/>
            <person name="Tallon L.J."/>
            <person name="Sadzewicz L."/>
            <person name="Kilian M."/>
            <person name="Tettelin H."/>
        </authorList>
    </citation>
    <scope>NUCLEOTIDE SEQUENCE [LARGE SCALE GENOMIC DNA]</scope>
    <source>
        <strain evidence="5 6">SK608</strain>
    </source>
</reference>
<feature type="signal peptide" evidence="2">
    <location>
        <begin position="1"/>
        <end position="29"/>
    </location>
</feature>